<dbReference type="Pfam" id="PF13639">
    <property type="entry name" value="zf-RING_2"/>
    <property type="match status" value="1"/>
</dbReference>
<dbReference type="EMBL" id="CP136892">
    <property type="protein sequence ID" value="WOL00441.1"/>
    <property type="molecule type" value="Genomic_DNA"/>
</dbReference>
<dbReference type="SMART" id="SM00184">
    <property type="entry name" value="RING"/>
    <property type="match status" value="1"/>
</dbReference>
<proteinExistence type="inferred from homology"/>
<evidence type="ECO:0000256" key="2">
    <source>
        <dbReference type="ARBA" id="ARBA00004167"/>
    </source>
</evidence>
<dbReference type="PROSITE" id="PS50089">
    <property type="entry name" value="ZF_RING_2"/>
    <property type="match status" value="1"/>
</dbReference>
<keyword evidence="12 17" id="KW-1133">Transmembrane helix</keyword>
<evidence type="ECO:0000256" key="1">
    <source>
        <dbReference type="ARBA" id="ARBA00000900"/>
    </source>
</evidence>
<name>A0AAQ3Q696_9LILI</name>
<feature type="compositionally biased region" description="Pro residues" evidence="16">
    <location>
        <begin position="25"/>
        <end position="38"/>
    </location>
</feature>
<dbReference type="InterPro" id="IPR001841">
    <property type="entry name" value="Znf_RING"/>
</dbReference>
<dbReference type="AlphaFoldDB" id="A0AAQ3Q696"/>
<dbReference type="FunFam" id="3.30.40.10:FF:000285">
    <property type="entry name" value="RING-H2 finger protein ATL43"/>
    <property type="match status" value="1"/>
</dbReference>
<dbReference type="SUPFAM" id="SSF57850">
    <property type="entry name" value="RING/U-box"/>
    <property type="match status" value="1"/>
</dbReference>
<dbReference type="Gene3D" id="3.30.40.10">
    <property type="entry name" value="Zinc/RING finger domain, C3HC4 (zinc finger)"/>
    <property type="match status" value="1"/>
</dbReference>
<evidence type="ECO:0000256" key="4">
    <source>
        <dbReference type="ARBA" id="ARBA00012483"/>
    </source>
</evidence>
<protein>
    <recommendedName>
        <fullName evidence="4">RING-type E3 ubiquitin transferase</fullName>
        <ecNumber evidence="4">2.3.2.27</ecNumber>
    </recommendedName>
</protein>
<comment type="similarity">
    <text evidence="14">Belongs to the RING-type zinc finger family. ATL subfamily.</text>
</comment>
<keyword evidence="13 17" id="KW-0472">Membrane</keyword>
<sequence>MTRFRRILGPHEKESCPNSKNCPPSLHPPSLPPPPPHPSHILPPTSFPSGNDSRLRLTNVFIIASSIFAASVLMFLVYYAILRRRRRPIGRATVGATINDDDENESIDDLQPFHHIWYIRTVGLDASTIDSIAVAEYRAGDGLLDGASDCSVCLGEFCDGERVRLLPKCGHAFHVPCIDTWLRAHINCPLCRAHIVDPDPEPTPPTADAAALPITAASESVDLGAPSSDSVEIPQIASQPLEEETGEITVPEIRTQIGIPVNPSQVFDSLPESSLPREESGLQPVQRSISLDTSLVNSIILRLKPEEEDIIYEEGKDLNFEEEDPRKNRGKPDNSHQKGHSDIGPSLSSSGRGFFSRHGRIPRIHSMPL</sequence>
<dbReference type="GO" id="GO:0061630">
    <property type="term" value="F:ubiquitin protein ligase activity"/>
    <property type="evidence" value="ECO:0007669"/>
    <property type="project" value="UniProtKB-EC"/>
</dbReference>
<evidence type="ECO:0000313" key="19">
    <source>
        <dbReference type="EMBL" id="WOL00441.1"/>
    </source>
</evidence>
<feature type="region of interest" description="Disordered" evidence="16">
    <location>
        <begin position="1"/>
        <end position="47"/>
    </location>
</feature>
<evidence type="ECO:0000256" key="16">
    <source>
        <dbReference type="SAM" id="MobiDB-lite"/>
    </source>
</evidence>
<dbReference type="Proteomes" id="UP001327560">
    <property type="component" value="Chromosome 3"/>
</dbReference>
<evidence type="ECO:0000256" key="10">
    <source>
        <dbReference type="ARBA" id="ARBA00022786"/>
    </source>
</evidence>
<keyword evidence="9 15" id="KW-0863">Zinc-finger</keyword>
<evidence type="ECO:0000256" key="11">
    <source>
        <dbReference type="ARBA" id="ARBA00022833"/>
    </source>
</evidence>
<evidence type="ECO:0000256" key="3">
    <source>
        <dbReference type="ARBA" id="ARBA00004906"/>
    </source>
</evidence>
<comment type="subcellular location">
    <subcellularLocation>
        <location evidence="2">Membrane</location>
        <topology evidence="2">Single-pass membrane protein</topology>
    </subcellularLocation>
</comment>
<feature type="compositionally biased region" description="Basic and acidic residues" evidence="16">
    <location>
        <begin position="314"/>
        <end position="341"/>
    </location>
</feature>
<keyword evidence="6 17" id="KW-0812">Transmembrane</keyword>
<dbReference type="GO" id="GO:0016567">
    <property type="term" value="P:protein ubiquitination"/>
    <property type="evidence" value="ECO:0007669"/>
    <property type="project" value="InterPro"/>
</dbReference>
<keyword evidence="20" id="KW-1185">Reference proteome</keyword>
<feature type="region of interest" description="Disordered" evidence="16">
    <location>
        <begin position="314"/>
        <end position="369"/>
    </location>
</feature>
<dbReference type="InterPro" id="IPR013083">
    <property type="entry name" value="Znf_RING/FYVE/PHD"/>
</dbReference>
<evidence type="ECO:0000256" key="9">
    <source>
        <dbReference type="ARBA" id="ARBA00022771"/>
    </source>
</evidence>
<evidence type="ECO:0000256" key="17">
    <source>
        <dbReference type="SAM" id="Phobius"/>
    </source>
</evidence>
<accession>A0AAQ3Q696</accession>
<dbReference type="GO" id="GO:0008270">
    <property type="term" value="F:zinc ion binding"/>
    <property type="evidence" value="ECO:0007669"/>
    <property type="project" value="UniProtKB-KW"/>
</dbReference>
<reference evidence="19 20" key="1">
    <citation type="submission" date="2023-10" db="EMBL/GenBank/DDBJ databases">
        <title>Chromosome-scale genome assembly provides insights into flower coloration mechanisms of Canna indica.</title>
        <authorList>
            <person name="Li C."/>
        </authorList>
    </citation>
    <scope>NUCLEOTIDE SEQUENCE [LARGE SCALE GENOMIC DNA]</scope>
    <source>
        <tissue evidence="19">Flower</tissue>
    </source>
</reference>
<organism evidence="19 20">
    <name type="scientific">Canna indica</name>
    <name type="common">Indian-shot</name>
    <dbReference type="NCBI Taxonomy" id="4628"/>
    <lineage>
        <taxon>Eukaryota</taxon>
        <taxon>Viridiplantae</taxon>
        <taxon>Streptophyta</taxon>
        <taxon>Embryophyta</taxon>
        <taxon>Tracheophyta</taxon>
        <taxon>Spermatophyta</taxon>
        <taxon>Magnoliopsida</taxon>
        <taxon>Liliopsida</taxon>
        <taxon>Zingiberales</taxon>
        <taxon>Cannaceae</taxon>
        <taxon>Canna</taxon>
    </lineage>
</organism>
<evidence type="ECO:0000313" key="20">
    <source>
        <dbReference type="Proteomes" id="UP001327560"/>
    </source>
</evidence>
<dbReference type="PANTHER" id="PTHR46913:SF19">
    <property type="entry name" value="RING-TYPE E3 UBIQUITIN TRANSFERASE"/>
    <property type="match status" value="1"/>
</dbReference>
<evidence type="ECO:0000256" key="8">
    <source>
        <dbReference type="ARBA" id="ARBA00022729"/>
    </source>
</evidence>
<dbReference type="CDD" id="cd16461">
    <property type="entry name" value="RING-H2_EL5-like"/>
    <property type="match status" value="1"/>
</dbReference>
<evidence type="ECO:0000256" key="7">
    <source>
        <dbReference type="ARBA" id="ARBA00022723"/>
    </source>
</evidence>
<evidence type="ECO:0000259" key="18">
    <source>
        <dbReference type="PROSITE" id="PS50089"/>
    </source>
</evidence>
<dbReference type="InterPro" id="IPR044600">
    <property type="entry name" value="ATL1/ATL16-like"/>
</dbReference>
<dbReference type="GO" id="GO:0016020">
    <property type="term" value="C:membrane"/>
    <property type="evidence" value="ECO:0007669"/>
    <property type="project" value="UniProtKB-SubCell"/>
</dbReference>
<keyword evidence="11" id="KW-0862">Zinc</keyword>
<evidence type="ECO:0000256" key="14">
    <source>
        <dbReference type="ARBA" id="ARBA00024209"/>
    </source>
</evidence>
<evidence type="ECO:0000256" key="15">
    <source>
        <dbReference type="PROSITE-ProRule" id="PRU00175"/>
    </source>
</evidence>
<keyword evidence="10" id="KW-0833">Ubl conjugation pathway</keyword>
<evidence type="ECO:0000256" key="5">
    <source>
        <dbReference type="ARBA" id="ARBA00022679"/>
    </source>
</evidence>
<keyword evidence="7" id="KW-0479">Metal-binding</keyword>
<gene>
    <name evidence="19" type="ORF">Cni_G09154</name>
</gene>
<comment type="catalytic activity">
    <reaction evidence="1">
        <text>S-ubiquitinyl-[E2 ubiquitin-conjugating enzyme]-L-cysteine + [acceptor protein]-L-lysine = [E2 ubiquitin-conjugating enzyme]-L-cysteine + N(6)-ubiquitinyl-[acceptor protein]-L-lysine.</text>
        <dbReference type="EC" id="2.3.2.27"/>
    </reaction>
</comment>
<evidence type="ECO:0000256" key="13">
    <source>
        <dbReference type="ARBA" id="ARBA00023136"/>
    </source>
</evidence>
<evidence type="ECO:0000256" key="6">
    <source>
        <dbReference type="ARBA" id="ARBA00022692"/>
    </source>
</evidence>
<dbReference type="PANTHER" id="PTHR46913">
    <property type="entry name" value="RING-H2 FINGER PROTEIN ATL16"/>
    <property type="match status" value="1"/>
</dbReference>
<feature type="domain" description="RING-type" evidence="18">
    <location>
        <begin position="150"/>
        <end position="192"/>
    </location>
</feature>
<dbReference type="EC" id="2.3.2.27" evidence="4"/>
<comment type="pathway">
    <text evidence="3">Protein modification; protein ubiquitination.</text>
</comment>
<keyword evidence="8" id="KW-0732">Signal</keyword>
<feature type="transmembrane region" description="Helical" evidence="17">
    <location>
        <begin position="60"/>
        <end position="81"/>
    </location>
</feature>
<evidence type="ECO:0000256" key="12">
    <source>
        <dbReference type="ARBA" id="ARBA00022989"/>
    </source>
</evidence>
<keyword evidence="5" id="KW-0808">Transferase</keyword>
<feature type="region of interest" description="Disordered" evidence="16">
    <location>
        <begin position="262"/>
        <end position="286"/>
    </location>
</feature>